<name>A0ABN8YW29_RANTA</name>
<evidence type="ECO:0000313" key="3">
    <source>
        <dbReference type="Proteomes" id="UP001176941"/>
    </source>
</evidence>
<feature type="compositionally biased region" description="Basic and acidic residues" evidence="1">
    <location>
        <begin position="201"/>
        <end position="216"/>
    </location>
</feature>
<proteinExistence type="predicted"/>
<keyword evidence="3" id="KW-1185">Reference proteome</keyword>
<dbReference type="EMBL" id="OX459961">
    <property type="protein sequence ID" value="CAI9165810.1"/>
    <property type="molecule type" value="Genomic_DNA"/>
</dbReference>
<gene>
    <name evidence="2" type="ORF">MRATA1EN1_LOCUS14772</name>
</gene>
<feature type="compositionally biased region" description="Basic and acidic residues" evidence="1">
    <location>
        <begin position="183"/>
        <end position="193"/>
    </location>
</feature>
<sequence>MDELFTSLVYGSVSNRSYRRNMLLACEVLADISIRSSGSMFQKLQTTSVEPAAHGAGCRSWWDPPFTTLICLKPLFKPGSSFSHLTPSAKLPRGHRLPAAFVWTGGAALLPPVALLSASWAFPVGVPQAHFCPRHTARSLRAAHAGHRLPDVQCQRSSLTAALPAARLASGSPVTSTQLSGERGSKHLPKECSRTGVNGDCESKGKNSRMPESRPC</sequence>
<evidence type="ECO:0000313" key="2">
    <source>
        <dbReference type="EMBL" id="CAI9165810.1"/>
    </source>
</evidence>
<accession>A0ABN8YW29</accession>
<organism evidence="2 3">
    <name type="scientific">Rangifer tarandus platyrhynchus</name>
    <name type="common">Svalbard reindeer</name>
    <dbReference type="NCBI Taxonomy" id="3082113"/>
    <lineage>
        <taxon>Eukaryota</taxon>
        <taxon>Metazoa</taxon>
        <taxon>Chordata</taxon>
        <taxon>Craniata</taxon>
        <taxon>Vertebrata</taxon>
        <taxon>Euteleostomi</taxon>
        <taxon>Mammalia</taxon>
        <taxon>Eutheria</taxon>
        <taxon>Laurasiatheria</taxon>
        <taxon>Artiodactyla</taxon>
        <taxon>Ruminantia</taxon>
        <taxon>Pecora</taxon>
        <taxon>Cervidae</taxon>
        <taxon>Odocoileinae</taxon>
        <taxon>Rangifer</taxon>
    </lineage>
</organism>
<protein>
    <submittedName>
        <fullName evidence="2">Uncharacterized protein</fullName>
    </submittedName>
</protein>
<dbReference type="Proteomes" id="UP001176941">
    <property type="component" value="Chromosome 25"/>
</dbReference>
<reference evidence="2" key="1">
    <citation type="submission" date="2023-04" db="EMBL/GenBank/DDBJ databases">
        <authorList>
            <consortium name="ELIXIR-Norway"/>
        </authorList>
    </citation>
    <scope>NUCLEOTIDE SEQUENCE [LARGE SCALE GENOMIC DNA]</scope>
</reference>
<evidence type="ECO:0000256" key="1">
    <source>
        <dbReference type="SAM" id="MobiDB-lite"/>
    </source>
</evidence>
<feature type="region of interest" description="Disordered" evidence="1">
    <location>
        <begin position="170"/>
        <end position="216"/>
    </location>
</feature>